<dbReference type="PROSITE" id="PS51767">
    <property type="entry name" value="PEPTIDASE_A1"/>
    <property type="match status" value="1"/>
</dbReference>
<protein>
    <recommendedName>
        <fullName evidence="2">Peptidase A1 domain-containing protein</fullName>
    </recommendedName>
</protein>
<dbReference type="Proteomes" id="UP001497444">
    <property type="component" value="Chromosome 15"/>
</dbReference>
<comment type="similarity">
    <text evidence="1">Belongs to the peptidase A1 family.</text>
</comment>
<dbReference type="InterPro" id="IPR001461">
    <property type="entry name" value="Aspartic_peptidase_A1"/>
</dbReference>
<evidence type="ECO:0000256" key="1">
    <source>
        <dbReference type="ARBA" id="ARBA00007447"/>
    </source>
</evidence>
<keyword evidence="4" id="KW-1185">Reference proteome</keyword>
<name>A0ABP0W879_9BRYO</name>
<sequence length="287" mass="31618">MYPAGSGGEPELRRVALKKKGVSLQGLRSARARSFQRAAQLRLGLAAEGLQLGNEEEGDVALDNYMDAQYYGEIGIGLRATSTTSTSLASQAHTKKMMFAEATKEPGLAFVIAKFDGILGLGFKEISVNRVNRVIPVSNTDLLWLYTFCSGYNMLEQRIVKEAVFSFWLNHDATDKEHGGELVFGGVDPKHFKGEHVYTPVTHKGYWHQFNMGDVLIGGQVQDFAKEDVLQLQIGVHLYWLDQFEPGIASVLNKDVVNVSDGMEGADPGCTVCEMGVVWAQNQLRDN</sequence>
<evidence type="ECO:0000313" key="4">
    <source>
        <dbReference type="Proteomes" id="UP001497444"/>
    </source>
</evidence>
<evidence type="ECO:0000259" key="2">
    <source>
        <dbReference type="PROSITE" id="PS51767"/>
    </source>
</evidence>
<accession>A0ABP0W879</accession>
<proteinExistence type="inferred from homology"/>
<dbReference type="Pfam" id="PF00026">
    <property type="entry name" value="Asp"/>
    <property type="match status" value="1"/>
</dbReference>
<dbReference type="InterPro" id="IPR033121">
    <property type="entry name" value="PEPTIDASE_A1"/>
</dbReference>
<gene>
    <name evidence="3" type="ORF">CSSPJE1EN1_LOCUS8497</name>
</gene>
<dbReference type="PANTHER" id="PTHR47966:SF51">
    <property type="entry name" value="BETA-SITE APP-CLEAVING ENZYME, ISOFORM A-RELATED"/>
    <property type="match status" value="1"/>
</dbReference>
<feature type="domain" description="Peptidase A1" evidence="2">
    <location>
        <begin position="1"/>
        <end position="287"/>
    </location>
</feature>
<reference evidence="3" key="1">
    <citation type="submission" date="2024-02" db="EMBL/GenBank/DDBJ databases">
        <authorList>
            <consortium name="ELIXIR-Norway"/>
            <consortium name="Elixir Norway"/>
        </authorList>
    </citation>
    <scope>NUCLEOTIDE SEQUENCE</scope>
</reference>
<evidence type="ECO:0000313" key="3">
    <source>
        <dbReference type="EMBL" id="CAK9263019.1"/>
    </source>
</evidence>
<dbReference type="SUPFAM" id="SSF50630">
    <property type="entry name" value="Acid proteases"/>
    <property type="match status" value="1"/>
</dbReference>
<dbReference type="EMBL" id="OZ020110">
    <property type="protein sequence ID" value="CAK9263019.1"/>
    <property type="molecule type" value="Genomic_DNA"/>
</dbReference>
<dbReference type="PANTHER" id="PTHR47966">
    <property type="entry name" value="BETA-SITE APP-CLEAVING ENZYME, ISOFORM A-RELATED"/>
    <property type="match status" value="1"/>
</dbReference>
<organism evidence="3 4">
    <name type="scientific">Sphagnum jensenii</name>
    <dbReference type="NCBI Taxonomy" id="128206"/>
    <lineage>
        <taxon>Eukaryota</taxon>
        <taxon>Viridiplantae</taxon>
        <taxon>Streptophyta</taxon>
        <taxon>Embryophyta</taxon>
        <taxon>Bryophyta</taxon>
        <taxon>Sphagnophytina</taxon>
        <taxon>Sphagnopsida</taxon>
        <taxon>Sphagnales</taxon>
        <taxon>Sphagnaceae</taxon>
        <taxon>Sphagnum</taxon>
    </lineage>
</organism>
<dbReference type="InterPro" id="IPR021109">
    <property type="entry name" value="Peptidase_aspartic_dom_sf"/>
</dbReference>
<dbReference type="Gene3D" id="2.40.70.10">
    <property type="entry name" value="Acid Proteases"/>
    <property type="match status" value="2"/>
</dbReference>